<feature type="transmembrane region" description="Helical" evidence="6">
    <location>
        <begin position="189"/>
        <end position="209"/>
    </location>
</feature>
<feature type="transmembrane region" description="Helical" evidence="6">
    <location>
        <begin position="72"/>
        <end position="89"/>
    </location>
</feature>
<dbReference type="InterPro" id="IPR001123">
    <property type="entry name" value="LeuE-type"/>
</dbReference>
<sequence length="216" mass="22209">MVPLHSLIAFAGLAFVLVVVPGPSVLFTIGRAITVGRRAALLTVAGNAAGVYVQVVAVAVGLGAIVTTSTTVFTAIKLAGASYLIWLGIQAIRHRHDMVATVSAAMPSQRRTMMTALRDGFVVGFANPKSIVFLAALLPQFVTTSAGAVPVQMMLLGLCIPVFGLIFDSIWAMAAVAARTWFGRSPQRLAAVGATGGVVMIGIGTSLAFTGQKAAA</sequence>
<evidence type="ECO:0000256" key="2">
    <source>
        <dbReference type="ARBA" id="ARBA00022475"/>
    </source>
</evidence>
<gene>
    <name evidence="7" type="ORF">GV791_28405</name>
</gene>
<feature type="transmembrane region" description="Helical" evidence="6">
    <location>
        <begin position="6"/>
        <end position="27"/>
    </location>
</feature>
<protein>
    <submittedName>
        <fullName evidence="7">LysE family translocator</fullName>
    </submittedName>
</protein>
<evidence type="ECO:0000256" key="3">
    <source>
        <dbReference type="ARBA" id="ARBA00022692"/>
    </source>
</evidence>
<dbReference type="Proteomes" id="UP000471166">
    <property type="component" value="Unassembled WGS sequence"/>
</dbReference>
<feature type="transmembrane region" description="Helical" evidence="6">
    <location>
        <begin position="154"/>
        <end position="177"/>
    </location>
</feature>
<keyword evidence="5 6" id="KW-0472">Membrane</keyword>
<dbReference type="EMBL" id="JAAGVB010000076">
    <property type="protein sequence ID" value="NEW36454.1"/>
    <property type="molecule type" value="Genomic_DNA"/>
</dbReference>
<evidence type="ECO:0000256" key="4">
    <source>
        <dbReference type="ARBA" id="ARBA00022989"/>
    </source>
</evidence>
<feature type="transmembrane region" description="Helical" evidence="6">
    <location>
        <begin position="120"/>
        <end position="142"/>
    </location>
</feature>
<evidence type="ECO:0000313" key="7">
    <source>
        <dbReference type="EMBL" id="NEW36454.1"/>
    </source>
</evidence>
<dbReference type="GO" id="GO:0015171">
    <property type="term" value="F:amino acid transmembrane transporter activity"/>
    <property type="evidence" value="ECO:0007669"/>
    <property type="project" value="TreeGrafter"/>
</dbReference>
<name>A0A6P1CY49_9NOCA</name>
<dbReference type="PIRSF" id="PIRSF006324">
    <property type="entry name" value="LeuE"/>
    <property type="match status" value="1"/>
</dbReference>
<keyword evidence="2" id="KW-1003">Cell membrane</keyword>
<dbReference type="PANTHER" id="PTHR30086">
    <property type="entry name" value="ARGININE EXPORTER PROTEIN ARGO"/>
    <property type="match status" value="1"/>
</dbReference>
<organism evidence="7 8">
    <name type="scientific">Nocardia cyriacigeorgica</name>
    <dbReference type="NCBI Taxonomy" id="135487"/>
    <lineage>
        <taxon>Bacteria</taxon>
        <taxon>Bacillati</taxon>
        <taxon>Actinomycetota</taxon>
        <taxon>Actinomycetes</taxon>
        <taxon>Mycobacteriales</taxon>
        <taxon>Nocardiaceae</taxon>
        <taxon>Nocardia</taxon>
    </lineage>
</organism>
<evidence type="ECO:0000256" key="1">
    <source>
        <dbReference type="ARBA" id="ARBA00004651"/>
    </source>
</evidence>
<keyword evidence="3 6" id="KW-0812">Transmembrane</keyword>
<keyword evidence="4 6" id="KW-1133">Transmembrane helix</keyword>
<proteinExistence type="predicted"/>
<dbReference type="AlphaFoldDB" id="A0A6P1CY49"/>
<evidence type="ECO:0000256" key="6">
    <source>
        <dbReference type="SAM" id="Phobius"/>
    </source>
</evidence>
<reference evidence="7 8" key="1">
    <citation type="submission" date="2020-01" db="EMBL/GenBank/DDBJ databases">
        <title>Genetics and antimicrobial susceptibilities of Nocardia species isolated from the soil; a comparison with species isolated from humans.</title>
        <authorList>
            <person name="Carrasco G."/>
            <person name="Monzon S."/>
            <person name="Sansegundo M."/>
            <person name="Garcia E."/>
            <person name="Garrido N."/>
            <person name="Medina M.J."/>
            <person name="Villalon P."/>
            <person name="Ramirez-Arocha A.C."/>
            <person name="Jimenez P."/>
            <person name="Cuesta I."/>
            <person name="Valdezate S."/>
        </authorList>
    </citation>
    <scope>NUCLEOTIDE SEQUENCE [LARGE SCALE GENOMIC DNA]</scope>
    <source>
        <strain evidence="7 8">CNM20110626</strain>
    </source>
</reference>
<feature type="transmembrane region" description="Helical" evidence="6">
    <location>
        <begin position="39"/>
        <end position="66"/>
    </location>
</feature>
<dbReference type="PANTHER" id="PTHR30086:SF20">
    <property type="entry name" value="ARGININE EXPORTER PROTEIN ARGO-RELATED"/>
    <property type="match status" value="1"/>
</dbReference>
<dbReference type="GO" id="GO:0005886">
    <property type="term" value="C:plasma membrane"/>
    <property type="evidence" value="ECO:0007669"/>
    <property type="project" value="UniProtKB-SubCell"/>
</dbReference>
<accession>A0A6P1CY49</accession>
<evidence type="ECO:0000313" key="8">
    <source>
        <dbReference type="Proteomes" id="UP000471166"/>
    </source>
</evidence>
<evidence type="ECO:0000256" key="5">
    <source>
        <dbReference type="ARBA" id="ARBA00023136"/>
    </source>
</evidence>
<comment type="subcellular location">
    <subcellularLocation>
        <location evidence="1">Cell membrane</location>
        <topology evidence="1">Multi-pass membrane protein</topology>
    </subcellularLocation>
</comment>
<dbReference type="Pfam" id="PF01810">
    <property type="entry name" value="LysE"/>
    <property type="match status" value="1"/>
</dbReference>
<dbReference type="RefSeq" id="WP_163847963.1">
    <property type="nucleotide sequence ID" value="NZ_AP026979.1"/>
</dbReference>
<comment type="caution">
    <text evidence="7">The sequence shown here is derived from an EMBL/GenBank/DDBJ whole genome shotgun (WGS) entry which is preliminary data.</text>
</comment>